<accession>A0AC34G365</accession>
<evidence type="ECO:0000313" key="2">
    <source>
        <dbReference type="WBParaSite" id="ES5_v2.g24040.t1"/>
    </source>
</evidence>
<sequence length="120" mass="13043">MYLIGNVDDCEAAPGPYAETVYSGTLPSMRYSTAGSTVPDDCSSYYGPPACGDEEEEYKGCLCKDANLRANIRVIIGSILLTIIGTALFAFGFFVMVFANEIGREGYSFNNLSTFRKPPH</sequence>
<dbReference type="WBParaSite" id="ES5_v2.g24040.t1">
    <property type="protein sequence ID" value="ES5_v2.g24040.t1"/>
    <property type="gene ID" value="ES5_v2.g24040"/>
</dbReference>
<protein>
    <submittedName>
        <fullName evidence="2">Uncharacterized protein</fullName>
    </submittedName>
</protein>
<organism evidence="1 2">
    <name type="scientific">Panagrolaimus sp. ES5</name>
    <dbReference type="NCBI Taxonomy" id="591445"/>
    <lineage>
        <taxon>Eukaryota</taxon>
        <taxon>Metazoa</taxon>
        <taxon>Ecdysozoa</taxon>
        <taxon>Nematoda</taxon>
        <taxon>Chromadorea</taxon>
        <taxon>Rhabditida</taxon>
        <taxon>Tylenchina</taxon>
        <taxon>Panagrolaimomorpha</taxon>
        <taxon>Panagrolaimoidea</taxon>
        <taxon>Panagrolaimidae</taxon>
        <taxon>Panagrolaimus</taxon>
    </lineage>
</organism>
<dbReference type="Proteomes" id="UP000887579">
    <property type="component" value="Unplaced"/>
</dbReference>
<name>A0AC34G365_9BILA</name>
<proteinExistence type="predicted"/>
<evidence type="ECO:0000313" key="1">
    <source>
        <dbReference type="Proteomes" id="UP000887579"/>
    </source>
</evidence>
<reference evidence="2" key="1">
    <citation type="submission" date="2022-11" db="UniProtKB">
        <authorList>
            <consortium name="WormBaseParasite"/>
        </authorList>
    </citation>
    <scope>IDENTIFICATION</scope>
</reference>